<name>A0ABW5WNB6_9FLAO</name>
<reference evidence="3" key="1">
    <citation type="journal article" date="2019" name="Int. J. Syst. Evol. Microbiol.">
        <title>The Global Catalogue of Microorganisms (GCM) 10K type strain sequencing project: providing services to taxonomists for standard genome sequencing and annotation.</title>
        <authorList>
            <consortium name="The Broad Institute Genomics Platform"/>
            <consortium name="The Broad Institute Genome Sequencing Center for Infectious Disease"/>
            <person name="Wu L."/>
            <person name="Ma J."/>
        </authorList>
    </citation>
    <scope>NUCLEOTIDE SEQUENCE [LARGE SCALE GENOMIC DNA]</scope>
    <source>
        <strain evidence="3">KCTC 32141</strain>
    </source>
</reference>
<evidence type="ECO:0000313" key="3">
    <source>
        <dbReference type="Proteomes" id="UP001597533"/>
    </source>
</evidence>
<sequence length="247" mass="29556">MKTFILILLILSIQSCNKREEIPKELIYSFEYLNENWDSKEIENFKNYSENDTTPRNYHFGIGMYLRNNLLRHHEQSENLNDFFNSIGIYHYDDMSSIILTSYQRYLNNQNIELESQVNRFKDYWEPIFECAEIQLKKGLEIYKNYKVNDTINIKMPVSENNSVVDYPCPTMDWEFRNSFDLSVDGIITEKYFIYDSTNVFFTIKVLTKNNLNTKIMMEEINIGDEFKVSLRETVWKIKTTGNNVYN</sequence>
<dbReference type="Proteomes" id="UP001597533">
    <property type="component" value="Unassembled WGS sequence"/>
</dbReference>
<protein>
    <submittedName>
        <fullName evidence="2">DUF6794 domain-containing protein</fullName>
    </submittedName>
</protein>
<dbReference type="EMBL" id="JBHUOV010000005">
    <property type="protein sequence ID" value="MFD2823944.1"/>
    <property type="molecule type" value="Genomic_DNA"/>
</dbReference>
<dbReference type="Pfam" id="PF20594">
    <property type="entry name" value="DUF6794"/>
    <property type="match status" value="1"/>
</dbReference>
<gene>
    <name evidence="2" type="ORF">ACFS5M_09700</name>
</gene>
<dbReference type="PROSITE" id="PS51257">
    <property type="entry name" value="PROKAR_LIPOPROTEIN"/>
    <property type="match status" value="1"/>
</dbReference>
<comment type="caution">
    <text evidence="2">The sequence shown here is derived from an EMBL/GenBank/DDBJ whole genome shotgun (WGS) entry which is preliminary data.</text>
</comment>
<dbReference type="InterPro" id="IPR046744">
    <property type="entry name" value="DUF6794"/>
</dbReference>
<dbReference type="RefSeq" id="WP_183489572.1">
    <property type="nucleotide sequence ID" value="NZ_JBHUOV010000005.1"/>
</dbReference>
<keyword evidence="3" id="KW-1185">Reference proteome</keyword>
<organism evidence="2 3">
    <name type="scientific">Lacinutrix iliipiscaria</name>
    <dbReference type="NCBI Taxonomy" id="1230532"/>
    <lineage>
        <taxon>Bacteria</taxon>
        <taxon>Pseudomonadati</taxon>
        <taxon>Bacteroidota</taxon>
        <taxon>Flavobacteriia</taxon>
        <taxon>Flavobacteriales</taxon>
        <taxon>Flavobacteriaceae</taxon>
        <taxon>Lacinutrix</taxon>
    </lineage>
</organism>
<accession>A0ABW5WNB6</accession>
<evidence type="ECO:0000259" key="1">
    <source>
        <dbReference type="Pfam" id="PF20594"/>
    </source>
</evidence>
<feature type="domain" description="DUF6794" evidence="1">
    <location>
        <begin position="22"/>
        <end position="107"/>
    </location>
</feature>
<evidence type="ECO:0000313" key="2">
    <source>
        <dbReference type="EMBL" id="MFD2823944.1"/>
    </source>
</evidence>
<proteinExistence type="predicted"/>